<dbReference type="OrthoDB" id="191139at2759"/>
<feature type="non-terminal residue" evidence="1">
    <location>
        <position position="1"/>
    </location>
</feature>
<dbReference type="InterPro" id="IPR036291">
    <property type="entry name" value="NAD(P)-bd_dom_sf"/>
</dbReference>
<dbReference type="AlphaFoldDB" id="A0A167TH49"/>
<evidence type="ECO:0000313" key="1">
    <source>
        <dbReference type="EMBL" id="KZP02934.1"/>
    </source>
</evidence>
<keyword evidence="2" id="KW-1185">Reference proteome</keyword>
<dbReference type="Proteomes" id="UP000076532">
    <property type="component" value="Unassembled WGS sequence"/>
</dbReference>
<proteinExistence type="predicted"/>
<name>A0A167TH49_9AGAM</name>
<evidence type="ECO:0008006" key="3">
    <source>
        <dbReference type="Google" id="ProtNLM"/>
    </source>
</evidence>
<dbReference type="Gene3D" id="3.40.50.720">
    <property type="entry name" value="NAD(P)-binding Rossmann-like Domain"/>
    <property type="match status" value="1"/>
</dbReference>
<protein>
    <recommendedName>
        <fullName evidence="3">NAD(P)-binding protein</fullName>
    </recommendedName>
</protein>
<dbReference type="EMBL" id="KV418233">
    <property type="protein sequence ID" value="KZP02934.1"/>
    <property type="molecule type" value="Genomic_DNA"/>
</dbReference>
<evidence type="ECO:0000313" key="2">
    <source>
        <dbReference type="Proteomes" id="UP000076532"/>
    </source>
</evidence>
<accession>A0A167TH49</accession>
<organism evidence="1 2">
    <name type="scientific">Athelia psychrophila</name>
    <dbReference type="NCBI Taxonomy" id="1759441"/>
    <lineage>
        <taxon>Eukaryota</taxon>
        <taxon>Fungi</taxon>
        <taxon>Dikarya</taxon>
        <taxon>Basidiomycota</taxon>
        <taxon>Agaricomycotina</taxon>
        <taxon>Agaricomycetes</taxon>
        <taxon>Agaricomycetidae</taxon>
        <taxon>Atheliales</taxon>
        <taxon>Atheliaceae</taxon>
        <taxon>Athelia</taxon>
    </lineage>
</organism>
<reference evidence="1 2" key="1">
    <citation type="journal article" date="2016" name="Mol. Biol. Evol.">
        <title>Comparative Genomics of Early-Diverging Mushroom-Forming Fungi Provides Insights into the Origins of Lignocellulose Decay Capabilities.</title>
        <authorList>
            <person name="Nagy L.G."/>
            <person name="Riley R."/>
            <person name="Tritt A."/>
            <person name="Adam C."/>
            <person name="Daum C."/>
            <person name="Floudas D."/>
            <person name="Sun H."/>
            <person name="Yadav J.S."/>
            <person name="Pangilinan J."/>
            <person name="Larsson K.H."/>
            <person name="Matsuura K."/>
            <person name="Barry K."/>
            <person name="Labutti K."/>
            <person name="Kuo R."/>
            <person name="Ohm R.A."/>
            <person name="Bhattacharya S.S."/>
            <person name="Shirouzu T."/>
            <person name="Yoshinaga Y."/>
            <person name="Martin F.M."/>
            <person name="Grigoriev I.V."/>
            <person name="Hibbett D.S."/>
        </authorList>
    </citation>
    <scope>NUCLEOTIDE SEQUENCE [LARGE SCALE GENOMIC DNA]</scope>
    <source>
        <strain evidence="1 2">CBS 109695</strain>
    </source>
</reference>
<sequence length="249" mass="27556">DLGDEGINLRSSSVFRRRRDSELLISWLSMTHGYPRRWDNHLATYPAGQNQETLTCLIITGGNSGIGKQTAAVLTSKGGKVHLATHSGDKFNKFEDIRASHPNTTNYQIEFLKFELGAAKGVLAVAEDFTVLPATSFPTNSRAQKNGQYPLDETVRGRYPEIWSFVRHPGPAQSELAHNLSIPGSVMWVLNCTLFKAVQHGALTRLYASAASDIDESRNGSYLVHPAGKYTGRLRYYCTIWTEGIALNI</sequence>
<dbReference type="SUPFAM" id="SSF51735">
    <property type="entry name" value="NAD(P)-binding Rossmann-fold domains"/>
    <property type="match status" value="1"/>
</dbReference>
<gene>
    <name evidence="1" type="ORF">FIBSPDRAFT_905407</name>
</gene>
<dbReference type="STRING" id="436010.A0A167TH49"/>